<dbReference type="Proteomes" id="UP000014760">
    <property type="component" value="Unassembled WGS sequence"/>
</dbReference>
<feature type="region of interest" description="Disordered" evidence="4">
    <location>
        <begin position="1"/>
        <end position="42"/>
    </location>
</feature>
<dbReference type="InterPro" id="IPR051740">
    <property type="entry name" value="DRBM-containing_protein"/>
</dbReference>
<dbReference type="PROSITE" id="PS50137">
    <property type="entry name" value="DS_RBD"/>
    <property type="match status" value="4"/>
</dbReference>
<dbReference type="GO" id="GO:0007281">
    <property type="term" value="P:germ cell development"/>
    <property type="evidence" value="ECO:0007669"/>
    <property type="project" value="TreeGrafter"/>
</dbReference>
<dbReference type="SUPFAM" id="SSF54768">
    <property type="entry name" value="dsRNA-binding domain-like"/>
    <property type="match status" value="4"/>
</dbReference>
<feature type="domain" description="DRBM" evidence="5">
    <location>
        <begin position="306"/>
        <end position="373"/>
    </location>
</feature>
<evidence type="ECO:0000256" key="1">
    <source>
        <dbReference type="ARBA" id="ARBA00022737"/>
    </source>
</evidence>
<dbReference type="GO" id="GO:0035418">
    <property type="term" value="P:protein localization to synapse"/>
    <property type="evidence" value="ECO:0007669"/>
    <property type="project" value="TreeGrafter"/>
</dbReference>
<proteinExistence type="predicted"/>
<dbReference type="InterPro" id="IPR014720">
    <property type="entry name" value="dsRBD_dom"/>
</dbReference>
<keyword evidence="1" id="KW-0677">Repeat</keyword>
<dbReference type="Pfam" id="PF00035">
    <property type="entry name" value="dsrm"/>
    <property type="match status" value="4"/>
</dbReference>
<accession>R7TS93</accession>
<reference evidence="7" key="3">
    <citation type="submission" date="2015-06" db="UniProtKB">
        <authorList>
            <consortium name="EnsemblMetazoa"/>
        </authorList>
    </citation>
    <scope>IDENTIFICATION</scope>
</reference>
<feature type="domain" description="DRBM" evidence="5">
    <location>
        <begin position="410"/>
        <end position="478"/>
    </location>
</feature>
<protein>
    <recommendedName>
        <fullName evidence="5">DRBM domain-containing protein</fullName>
    </recommendedName>
</protein>
<dbReference type="Pfam" id="PF16482">
    <property type="entry name" value="Staufen_C"/>
    <property type="match status" value="1"/>
</dbReference>
<dbReference type="OMA" id="RPANHAQ"/>
<dbReference type="SMART" id="SM00358">
    <property type="entry name" value="DSRM"/>
    <property type="match status" value="4"/>
</dbReference>
<dbReference type="EMBL" id="KB309449">
    <property type="protein sequence ID" value="ELT94341.1"/>
    <property type="molecule type" value="Genomic_DNA"/>
</dbReference>
<reference evidence="8" key="1">
    <citation type="submission" date="2012-12" db="EMBL/GenBank/DDBJ databases">
        <authorList>
            <person name="Hellsten U."/>
            <person name="Grimwood J."/>
            <person name="Chapman J.A."/>
            <person name="Shapiro H."/>
            <person name="Aerts A."/>
            <person name="Otillar R.P."/>
            <person name="Terry A.Y."/>
            <person name="Boore J.L."/>
            <person name="Simakov O."/>
            <person name="Marletaz F."/>
            <person name="Cho S.-J."/>
            <person name="Edsinger-Gonzales E."/>
            <person name="Havlak P."/>
            <person name="Kuo D.-H."/>
            <person name="Larsson T."/>
            <person name="Lv J."/>
            <person name="Arendt D."/>
            <person name="Savage R."/>
            <person name="Osoegawa K."/>
            <person name="de Jong P."/>
            <person name="Lindberg D.R."/>
            <person name="Seaver E.C."/>
            <person name="Weisblat D.A."/>
            <person name="Putnam N.H."/>
            <person name="Grigoriev I.V."/>
            <person name="Rokhsar D.S."/>
        </authorList>
    </citation>
    <scope>NUCLEOTIDE SEQUENCE</scope>
    <source>
        <strain evidence="8">I ESC-2004</strain>
    </source>
</reference>
<dbReference type="GO" id="GO:0003725">
    <property type="term" value="F:double-stranded RNA binding"/>
    <property type="evidence" value="ECO:0007669"/>
    <property type="project" value="TreeGrafter"/>
</dbReference>
<dbReference type="GO" id="GO:0003729">
    <property type="term" value="F:mRNA binding"/>
    <property type="evidence" value="ECO:0007669"/>
    <property type="project" value="TreeGrafter"/>
</dbReference>
<evidence type="ECO:0000313" key="8">
    <source>
        <dbReference type="Proteomes" id="UP000014760"/>
    </source>
</evidence>
<dbReference type="AlphaFoldDB" id="R7TS93"/>
<keyword evidence="2 3" id="KW-0694">RNA-binding</keyword>
<evidence type="ECO:0000313" key="6">
    <source>
        <dbReference type="EMBL" id="ELT94341.1"/>
    </source>
</evidence>
<name>R7TS93_CAPTE</name>
<organism evidence="6">
    <name type="scientific">Capitella teleta</name>
    <name type="common">Polychaete worm</name>
    <dbReference type="NCBI Taxonomy" id="283909"/>
    <lineage>
        <taxon>Eukaryota</taxon>
        <taxon>Metazoa</taxon>
        <taxon>Spiralia</taxon>
        <taxon>Lophotrochozoa</taxon>
        <taxon>Annelida</taxon>
        <taxon>Polychaeta</taxon>
        <taxon>Sedentaria</taxon>
        <taxon>Scolecida</taxon>
        <taxon>Capitellidae</taxon>
        <taxon>Capitella</taxon>
    </lineage>
</organism>
<dbReference type="Gene3D" id="3.30.160.20">
    <property type="match status" value="5"/>
</dbReference>
<evidence type="ECO:0000256" key="4">
    <source>
        <dbReference type="SAM" id="MobiDB-lite"/>
    </source>
</evidence>
<feature type="region of interest" description="Disordered" evidence="4">
    <location>
        <begin position="478"/>
        <end position="502"/>
    </location>
</feature>
<dbReference type="CDD" id="cd19859">
    <property type="entry name" value="DSRM_STAU_rpt3"/>
    <property type="match status" value="1"/>
</dbReference>
<evidence type="ECO:0000313" key="7">
    <source>
        <dbReference type="EnsemblMetazoa" id="CapteP152167"/>
    </source>
</evidence>
<feature type="domain" description="DRBM" evidence="5">
    <location>
        <begin position="97"/>
        <end position="164"/>
    </location>
</feature>
<feature type="compositionally biased region" description="Polar residues" evidence="4">
    <location>
        <begin position="1"/>
        <end position="10"/>
    </location>
</feature>
<gene>
    <name evidence="6" type="ORF">CAPTEDRAFT_152167</name>
</gene>
<dbReference type="CDD" id="cd19882">
    <property type="entry name" value="DSRM_STAU2_rpt2"/>
    <property type="match status" value="1"/>
</dbReference>
<dbReference type="FunFam" id="3.30.160.20:FF:000013">
    <property type="entry name" value="double-stranded RNA-binding protein Staufen homolog 2 isoform X3"/>
    <property type="match status" value="1"/>
</dbReference>
<feature type="compositionally biased region" description="Acidic residues" evidence="4">
    <location>
        <begin position="290"/>
        <end position="301"/>
    </location>
</feature>
<keyword evidence="8" id="KW-1185">Reference proteome</keyword>
<dbReference type="GO" id="GO:0043025">
    <property type="term" value="C:neuronal cell body"/>
    <property type="evidence" value="ECO:0007669"/>
    <property type="project" value="TreeGrafter"/>
</dbReference>
<dbReference type="InterPro" id="IPR032478">
    <property type="entry name" value="Staufen_C"/>
</dbReference>
<dbReference type="EMBL" id="AMQN01002512">
    <property type="status" value="NOT_ANNOTATED_CDS"/>
    <property type="molecule type" value="Genomic_DNA"/>
</dbReference>
<dbReference type="FunCoup" id="R7TS93">
    <property type="interactions" value="524"/>
</dbReference>
<dbReference type="GO" id="GO:0008298">
    <property type="term" value="P:intracellular mRNA localization"/>
    <property type="evidence" value="ECO:0007669"/>
    <property type="project" value="TreeGrafter"/>
</dbReference>
<dbReference type="FunFam" id="3.30.160.20:FF:000024">
    <property type="entry name" value="double-stranded RNA-binding protein Staufen homolog 1 isoform X1"/>
    <property type="match status" value="1"/>
</dbReference>
<dbReference type="FunFam" id="3.30.160.20:FF:000007">
    <property type="entry name" value="Double-stranded RNA-binding protein Staufen homolog 1"/>
    <property type="match status" value="1"/>
</dbReference>
<dbReference type="GO" id="GO:0032839">
    <property type="term" value="C:dendrite cytoplasm"/>
    <property type="evidence" value="ECO:0007669"/>
    <property type="project" value="GOC"/>
</dbReference>
<feature type="region of interest" description="Disordered" evidence="4">
    <location>
        <begin position="281"/>
        <end position="301"/>
    </location>
</feature>
<evidence type="ECO:0000256" key="3">
    <source>
        <dbReference type="PROSITE-ProRule" id="PRU00266"/>
    </source>
</evidence>
<dbReference type="OrthoDB" id="10037267at2759"/>
<dbReference type="CDD" id="cd19857">
    <property type="entry name" value="DSRM_STAU_rpt1"/>
    <property type="match status" value="1"/>
</dbReference>
<dbReference type="STRING" id="283909.R7TS93"/>
<evidence type="ECO:0000259" key="5">
    <source>
        <dbReference type="PROSITE" id="PS50137"/>
    </source>
</evidence>
<dbReference type="PANTHER" id="PTHR46054">
    <property type="entry name" value="MATERNAL EFFECT PROTEIN STAUFEN"/>
    <property type="match status" value="1"/>
</dbReference>
<dbReference type="GO" id="GO:0010494">
    <property type="term" value="C:cytoplasmic stress granule"/>
    <property type="evidence" value="ECO:0007669"/>
    <property type="project" value="TreeGrafter"/>
</dbReference>
<dbReference type="PANTHER" id="PTHR46054:SF3">
    <property type="entry name" value="MATERNAL EFFECT PROTEIN STAUFEN"/>
    <property type="match status" value="1"/>
</dbReference>
<dbReference type="CDD" id="cd19861">
    <property type="entry name" value="DSRM_STAU_rpt5"/>
    <property type="match status" value="1"/>
</dbReference>
<feature type="region of interest" description="Disordered" evidence="4">
    <location>
        <begin position="691"/>
        <end position="720"/>
    </location>
</feature>
<dbReference type="CDD" id="cd19860">
    <property type="entry name" value="DSRM_STAU_rpt4"/>
    <property type="match status" value="1"/>
</dbReference>
<dbReference type="InterPro" id="IPR044464">
    <property type="entry name" value="STAU2_DSRM_2"/>
</dbReference>
<feature type="domain" description="DRBM" evidence="5">
    <location>
        <begin position="186"/>
        <end position="274"/>
    </location>
</feature>
<dbReference type="HOGENOM" id="CLU_009602_1_0_1"/>
<evidence type="ECO:0000256" key="2">
    <source>
        <dbReference type="ARBA" id="ARBA00022884"/>
    </source>
</evidence>
<dbReference type="GO" id="GO:0098964">
    <property type="term" value="P:anterograde dendritic transport of messenger ribonucleoprotein complex"/>
    <property type="evidence" value="ECO:0007669"/>
    <property type="project" value="TreeGrafter"/>
</dbReference>
<reference evidence="6 8" key="2">
    <citation type="journal article" date="2013" name="Nature">
        <title>Insights into bilaterian evolution from three spiralian genomes.</title>
        <authorList>
            <person name="Simakov O."/>
            <person name="Marletaz F."/>
            <person name="Cho S.J."/>
            <person name="Edsinger-Gonzales E."/>
            <person name="Havlak P."/>
            <person name="Hellsten U."/>
            <person name="Kuo D.H."/>
            <person name="Larsson T."/>
            <person name="Lv J."/>
            <person name="Arendt D."/>
            <person name="Savage R."/>
            <person name="Osoegawa K."/>
            <person name="de Jong P."/>
            <person name="Grimwood J."/>
            <person name="Chapman J.A."/>
            <person name="Shapiro H."/>
            <person name="Aerts A."/>
            <person name="Otillar R.P."/>
            <person name="Terry A.Y."/>
            <person name="Boore J.L."/>
            <person name="Grigoriev I.V."/>
            <person name="Lindberg D.R."/>
            <person name="Seaver E.C."/>
            <person name="Weisblat D.A."/>
            <person name="Putnam N.H."/>
            <person name="Rokhsar D.S."/>
        </authorList>
    </citation>
    <scope>NUCLEOTIDE SEQUENCE</scope>
    <source>
        <strain evidence="6 8">I ESC-2004</strain>
    </source>
</reference>
<dbReference type="EnsemblMetazoa" id="CapteT152167">
    <property type="protein sequence ID" value="CapteP152167"/>
    <property type="gene ID" value="CapteG152167"/>
</dbReference>
<sequence length="720" mass="77446">MAQSMKTSGASVRHPVQLLSRGNQTPAALAKTAASPKGPAVEEPAAAALTVSAAAAPANQLQLAAAGTAGAAAELNQVESLSPDGQDDPLANTKEKTPMCLINELARFNKIQHQYTLTDEQGPAHKKTFYVKLKLGDEKYAASGPSIKKAQHAAAKEALAQSAFKHPPPKPAPANGLVVCSNPSITPTVELNALAMKRGEPAVYRPIEPNRPYFPPPNLDFRGMYNQRYHYPKYPPRVFYVSLKVGHREFIGEGSTRQAARHSAAEKALRVLKCLPMPGEAPLKKGLDSSSDDDTPEDNEDDALKSEISLVHEIALRRSLTVNFEVVKESGPPHMRTFVTRCTCGSFSVDGVGNSKKLSKKRCAEKMLEELRSLPALPPLASKVRKMPVNKKKNRNLIKKACVDYGVGINPISRLIQIQQAKKEKEPVYSLVAERGLPRRREFVIQVAVGEQSCTGVGPNKKLAKRTAAEQMLQLLGYSRPSPQPQKPAIKTADSAPSGATDKKVTFQDLDNTAREYLWSAIEAITSLSLSLSAPSIMARQLVPGVLVLPENTSLKFPSTSSSSATPGGYLSPQTVNGFTGENFAQTTAVIAKELLDQGVSPTAEALKKTVEASMGTGGPVSSVHQKRLEYLGKVLGFTVEYSYFFKQEYLSLVSLSTNPPRVYHGSGPDVETSHNMAALNALRELSEIDLDRVQQNGSGDSANEAAAAETQPSADEAKA</sequence>
<dbReference type="GO" id="GO:0005886">
    <property type="term" value="C:plasma membrane"/>
    <property type="evidence" value="ECO:0007669"/>
    <property type="project" value="TreeGrafter"/>
</dbReference>